<gene>
    <name evidence="4" type="ORF">OGATHE_002143</name>
</gene>
<dbReference type="AlphaFoldDB" id="A0A9P8TCY7"/>
<name>A0A9P8TCY7_9ASCO</name>
<evidence type="ECO:0000256" key="2">
    <source>
        <dbReference type="ARBA" id="ARBA00022801"/>
    </source>
</evidence>
<organism evidence="4 5">
    <name type="scientific">Ogataea polymorpha</name>
    <dbReference type="NCBI Taxonomy" id="460523"/>
    <lineage>
        <taxon>Eukaryota</taxon>
        <taxon>Fungi</taxon>
        <taxon>Dikarya</taxon>
        <taxon>Ascomycota</taxon>
        <taxon>Saccharomycotina</taxon>
        <taxon>Pichiomycetes</taxon>
        <taxon>Pichiales</taxon>
        <taxon>Pichiaceae</taxon>
        <taxon>Ogataea</taxon>
    </lineage>
</organism>
<dbReference type="Proteomes" id="UP000788993">
    <property type="component" value="Unassembled WGS sequence"/>
</dbReference>
<proteinExistence type="inferred from homology"/>
<dbReference type="SUPFAM" id="SSF53187">
    <property type="entry name" value="Zn-dependent exopeptidases"/>
    <property type="match status" value="1"/>
</dbReference>
<dbReference type="Gene3D" id="3.40.630.10">
    <property type="entry name" value="Zn peptidases"/>
    <property type="match status" value="1"/>
</dbReference>
<keyword evidence="5" id="KW-1185">Reference proteome</keyword>
<reference evidence="4" key="1">
    <citation type="journal article" date="2021" name="Open Biol.">
        <title>Shared evolutionary footprints suggest mitochondrial oxidative damage underlies multiple complex I losses in fungi.</title>
        <authorList>
            <person name="Schikora-Tamarit M.A."/>
            <person name="Marcet-Houben M."/>
            <person name="Nosek J."/>
            <person name="Gabaldon T."/>
        </authorList>
    </citation>
    <scope>NUCLEOTIDE SEQUENCE</scope>
    <source>
        <strain evidence="4">NCAIM Y.01608</strain>
    </source>
</reference>
<sequence>TYVQPIPDTDRSNIYAYKGDSLSAKVLLTSHVDTVPGDFPYIAKAEGVIYGRGVNDAKGSVASQIIAAE</sequence>
<keyword evidence="3" id="KW-0862">Zinc</keyword>
<dbReference type="InterPro" id="IPR001261">
    <property type="entry name" value="ArgE/DapE_CS"/>
</dbReference>
<dbReference type="EMBL" id="JAEUBD010000534">
    <property type="protein sequence ID" value="KAH3673731.1"/>
    <property type="molecule type" value="Genomic_DNA"/>
</dbReference>
<feature type="non-terminal residue" evidence="4">
    <location>
        <position position="69"/>
    </location>
</feature>
<evidence type="ECO:0000313" key="4">
    <source>
        <dbReference type="EMBL" id="KAH3673731.1"/>
    </source>
</evidence>
<dbReference type="InterPro" id="IPR050072">
    <property type="entry name" value="Peptidase_M20A"/>
</dbReference>
<dbReference type="PANTHER" id="PTHR43808:SF8">
    <property type="entry name" value="PEPTIDASE M20 DIMERISATION DOMAIN-CONTAINING PROTEIN"/>
    <property type="match status" value="1"/>
</dbReference>
<evidence type="ECO:0000256" key="3">
    <source>
        <dbReference type="ARBA" id="ARBA00022833"/>
    </source>
</evidence>
<dbReference type="Pfam" id="PF01546">
    <property type="entry name" value="Peptidase_M20"/>
    <property type="match status" value="1"/>
</dbReference>
<accession>A0A9P8TCY7</accession>
<keyword evidence="2" id="KW-0378">Hydrolase</keyword>
<dbReference type="PANTHER" id="PTHR43808">
    <property type="entry name" value="ACETYLORNITHINE DEACETYLASE"/>
    <property type="match status" value="1"/>
</dbReference>
<comment type="similarity">
    <text evidence="1">Belongs to the peptidase M20A family.</text>
</comment>
<dbReference type="GO" id="GO:0016787">
    <property type="term" value="F:hydrolase activity"/>
    <property type="evidence" value="ECO:0007669"/>
    <property type="project" value="UniProtKB-KW"/>
</dbReference>
<reference evidence="4" key="2">
    <citation type="submission" date="2021-01" db="EMBL/GenBank/DDBJ databases">
        <authorList>
            <person name="Schikora-Tamarit M.A."/>
        </authorList>
    </citation>
    <scope>NUCLEOTIDE SEQUENCE</scope>
    <source>
        <strain evidence="4">NCAIM Y.01608</strain>
    </source>
</reference>
<dbReference type="PROSITE" id="PS00758">
    <property type="entry name" value="ARGE_DAPE_CPG2_1"/>
    <property type="match status" value="1"/>
</dbReference>
<feature type="non-terminal residue" evidence="4">
    <location>
        <position position="1"/>
    </location>
</feature>
<comment type="caution">
    <text evidence="4">The sequence shown here is derived from an EMBL/GenBank/DDBJ whole genome shotgun (WGS) entry which is preliminary data.</text>
</comment>
<evidence type="ECO:0000256" key="1">
    <source>
        <dbReference type="ARBA" id="ARBA00006247"/>
    </source>
</evidence>
<dbReference type="InterPro" id="IPR002933">
    <property type="entry name" value="Peptidase_M20"/>
</dbReference>
<protein>
    <submittedName>
        <fullName evidence="4">Uncharacterized protein</fullName>
    </submittedName>
</protein>
<evidence type="ECO:0000313" key="5">
    <source>
        <dbReference type="Proteomes" id="UP000788993"/>
    </source>
</evidence>